<dbReference type="InterPro" id="IPR003959">
    <property type="entry name" value="ATPase_AAA_core"/>
</dbReference>
<dbReference type="InterPro" id="IPR014721">
    <property type="entry name" value="Ribsml_uS5_D2-typ_fold_subgr"/>
</dbReference>
<dbReference type="Gene3D" id="1.10.8.60">
    <property type="match status" value="1"/>
</dbReference>
<dbReference type="InterPro" id="IPR027065">
    <property type="entry name" value="Lon_Prtase"/>
</dbReference>
<dbReference type="GO" id="GO:0004252">
    <property type="term" value="F:serine-type endopeptidase activity"/>
    <property type="evidence" value="ECO:0007669"/>
    <property type="project" value="UniProtKB-UniRule"/>
</dbReference>
<dbReference type="PANTHER" id="PTHR10046">
    <property type="entry name" value="ATP DEPENDENT LON PROTEASE FAMILY MEMBER"/>
    <property type="match status" value="1"/>
</dbReference>
<dbReference type="Pfam" id="PF05362">
    <property type="entry name" value="Lon_C"/>
    <property type="match status" value="1"/>
</dbReference>
<dbReference type="InterPro" id="IPR054594">
    <property type="entry name" value="Lon_lid"/>
</dbReference>
<keyword evidence="1 6" id="KW-0645">Protease</keyword>
<sequence>MLNADKELIKIYISGISSDGGKRGKKDIHKYIAFFFSKYADSTYTYDLLQNNPVDKSCFINNVKNYSENILLSTENVYNIRFNKDIRKDIDYINSLSDIYEYGCIGYIRQQLEEDTVVDDIKKVGSVIDKDKPSNIQRITVDILGRVKIKKLLNNNKCELTILNDEKYNINDKKIKLYHIELINKIKEIIKLNSPNAHEYNLLLNFYNLKNIYTLINFIGNISINKNSLLQDMFESNNLVEKLKKCLCLLNNDIYFLKIKKKLNHNLTTKFMKEKKDLLIKEYIINLKKELGEKTQHEELCEEFIQKLNSIKHVISSPVHTLLYEEINRFRICNENNNNNDSYNSSYQYLNTVFNIPFNTFATIPTNIDTCEKILNSNHYGLCDVKIYLLEYLNLYILNKNVKPKVLLFVGYPGVGKTSICTSISKCLNLPICFINMNNVHNKNDIIGHRKTYVNSYEGKIINALTTTKVMNPLIVLDEFDKLFYINKDIFNTFLNMFDYNQNKFFKDQYINFEVDISNIFFICTANSIDNIPHTLLNRMEIIYFFPYTNKEKLLIFKNHLKNKIEKDTKITDNHLFMSDELLLYIIQNYTDENGVRQLYNIIYNIYKKRAYMLIKGLDKQIKLTIENKNDLIHFVSMQNAQCRKGKQFHILGSFSFGVVKSLAFTDDGGHVIMIEVTNAGSDIRKDTGSGTGSGIDRGNDKGARTGSGIDTDTYSTTCCIKNSSGSSSSSSQSSQSSQNIQNSYNIIVTGNVGQLMQESILIANTYSIKLLNMLYPGFECKHLHFNLNESDFKKDGPSAGINFVTSILSYYLKIPVDPSLCMTGEITLNGYISKIGGLVEKFIVAKNYGIRTLIIPKDNAQEYELMSNDIKQNIHVMYVYHYYQIFNLLFNKDGKRRILL</sequence>
<reference evidence="12" key="2">
    <citation type="submission" date="2025-09" db="UniProtKB">
        <authorList>
            <consortium name="Ensembl"/>
        </authorList>
    </citation>
    <scope>IDENTIFICATION</scope>
</reference>
<dbReference type="Pfam" id="PF02190">
    <property type="entry name" value="LON_substr_bdg"/>
    <property type="match status" value="1"/>
</dbReference>
<dbReference type="EC" id="3.4.21.-" evidence="6"/>
<feature type="binding site" evidence="8">
    <location>
        <begin position="411"/>
        <end position="418"/>
    </location>
    <ligand>
        <name>ATP</name>
        <dbReference type="ChEBI" id="CHEBI:30616"/>
    </ligand>
</feature>
<proteinExistence type="inferred from homology"/>
<feature type="domain" description="Lon proteolytic" evidence="11">
    <location>
        <begin position="722"/>
        <end position="893"/>
    </location>
</feature>
<dbReference type="Pfam" id="PF22667">
    <property type="entry name" value="Lon_lid"/>
    <property type="match status" value="1"/>
</dbReference>
<organism evidence="12 13">
    <name type="scientific">Piliocolobus tephrosceles</name>
    <name type="common">Ugandan red Colobus</name>
    <dbReference type="NCBI Taxonomy" id="591936"/>
    <lineage>
        <taxon>Eukaryota</taxon>
        <taxon>Metazoa</taxon>
        <taxon>Chordata</taxon>
        <taxon>Craniata</taxon>
        <taxon>Vertebrata</taxon>
        <taxon>Euteleostomi</taxon>
        <taxon>Mammalia</taxon>
        <taxon>Eutheria</taxon>
        <taxon>Euarchontoglires</taxon>
        <taxon>Primates</taxon>
        <taxon>Haplorrhini</taxon>
        <taxon>Catarrhini</taxon>
        <taxon>Cercopithecidae</taxon>
        <taxon>Colobinae</taxon>
        <taxon>Piliocolobus</taxon>
    </lineage>
</organism>
<dbReference type="Gene3D" id="1.20.58.1480">
    <property type="match status" value="1"/>
</dbReference>
<evidence type="ECO:0000256" key="2">
    <source>
        <dbReference type="ARBA" id="ARBA00022741"/>
    </source>
</evidence>
<evidence type="ECO:0000256" key="6">
    <source>
        <dbReference type="PIRNR" id="PIRNR001174"/>
    </source>
</evidence>
<dbReference type="PRINTS" id="PR00830">
    <property type="entry name" value="ENDOLAPTASE"/>
</dbReference>
<dbReference type="Proteomes" id="UP000694416">
    <property type="component" value="Unplaced"/>
</dbReference>
<feature type="region of interest" description="Disordered" evidence="10">
    <location>
        <begin position="686"/>
        <end position="709"/>
    </location>
</feature>
<feature type="active site" evidence="7 9">
    <location>
        <position position="799"/>
    </location>
</feature>
<dbReference type="Ensembl" id="ENSPTET00000008974.1">
    <property type="protein sequence ID" value="ENSPTEP00000005837.1"/>
    <property type="gene ID" value="ENSPTEG00000006742.1"/>
</dbReference>
<evidence type="ECO:0000313" key="13">
    <source>
        <dbReference type="Proteomes" id="UP000694416"/>
    </source>
</evidence>
<dbReference type="InterPro" id="IPR003593">
    <property type="entry name" value="AAA+_ATPase"/>
</dbReference>
<evidence type="ECO:0000256" key="7">
    <source>
        <dbReference type="PIRSR" id="PIRSR001174-1"/>
    </source>
</evidence>
<evidence type="ECO:0000256" key="4">
    <source>
        <dbReference type="ARBA" id="ARBA00022825"/>
    </source>
</evidence>
<dbReference type="GO" id="GO:0030163">
    <property type="term" value="P:protein catabolic process"/>
    <property type="evidence" value="ECO:0007669"/>
    <property type="project" value="InterPro"/>
</dbReference>
<dbReference type="InterPro" id="IPR027417">
    <property type="entry name" value="P-loop_NTPase"/>
</dbReference>
<dbReference type="SUPFAM" id="SSF52540">
    <property type="entry name" value="P-loop containing nucleoside triphosphate hydrolases"/>
    <property type="match status" value="1"/>
</dbReference>
<protein>
    <recommendedName>
        <fullName evidence="6">Lon protease homolog</fullName>
        <ecNumber evidence="6">3.4.21.-</ecNumber>
    </recommendedName>
</protein>
<dbReference type="InterPro" id="IPR004815">
    <property type="entry name" value="Lon_bac/euk-typ"/>
</dbReference>
<dbReference type="InterPro" id="IPR008269">
    <property type="entry name" value="Lon_proteolytic"/>
</dbReference>
<dbReference type="GO" id="GO:0016887">
    <property type="term" value="F:ATP hydrolysis activity"/>
    <property type="evidence" value="ECO:0007669"/>
    <property type="project" value="InterPro"/>
</dbReference>
<dbReference type="AlphaFoldDB" id="A0A8C9GL94"/>
<comment type="similarity">
    <text evidence="6 9">Belongs to the peptidase S16 family.</text>
</comment>
<evidence type="ECO:0000259" key="11">
    <source>
        <dbReference type="PROSITE" id="PS51786"/>
    </source>
</evidence>
<keyword evidence="2 6" id="KW-0547">Nucleotide-binding</keyword>
<evidence type="ECO:0000256" key="9">
    <source>
        <dbReference type="PROSITE-ProRule" id="PRU01122"/>
    </source>
</evidence>
<dbReference type="Gene3D" id="3.30.230.10">
    <property type="match status" value="1"/>
</dbReference>
<dbReference type="SMART" id="SM00382">
    <property type="entry name" value="AAA"/>
    <property type="match status" value="1"/>
</dbReference>
<dbReference type="PIRSF" id="PIRSF001174">
    <property type="entry name" value="Lon_proteas"/>
    <property type="match status" value="1"/>
</dbReference>
<keyword evidence="4 6" id="KW-0720">Serine protease</keyword>
<keyword evidence="3 6" id="KW-0378">Hydrolase</keyword>
<feature type="active site" evidence="7 9">
    <location>
        <position position="842"/>
    </location>
</feature>
<evidence type="ECO:0000256" key="5">
    <source>
        <dbReference type="ARBA" id="ARBA00022840"/>
    </source>
</evidence>
<accession>A0A8C9GL94</accession>
<dbReference type="GO" id="GO:0006508">
    <property type="term" value="P:proteolysis"/>
    <property type="evidence" value="ECO:0007669"/>
    <property type="project" value="UniProtKB-KW"/>
</dbReference>
<keyword evidence="5 6" id="KW-0067">ATP-binding</keyword>
<evidence type="ECO:0000313" key="12">
    <source>
        <dbReference type="Ensembl" id="ENSPTEP00000005837.1"/>
    </source>
</evidence>
<dbReference type="InterPro" id="IPR020568">
    <property type="entry name" value="Ribosomal_Su5_D2-typ_SF"/>
</dbReference>
<dbReference type="SUPFAM" id="SSF54211">
    <property type="entry name" value="Ribosomal protein S5 domain 2-like"/>
    <property type="match status" value="1"/>
</dbReference>
<reference evidence="12" key="1">
    <citation type="submission" date="2025-08" db="UniProtKB">
        <authorList>
            <consortium name="Ensembl"/>
        </authorList>
    </citation>
    <scope>IDENTIFICATION</scope>
</reference>
<dbReference type="GO" id="GO:0004176">
    <property type="term" value="F:ATP-dependent peptidase activity"/>
    <property type="evidence" value="ECO:0007669"/>
    <property type="project" value="UniProtKB-UniRule"/>
</dbReference>
<evidence type="ECO:0000256" key="1">
    <source>
        <dbReference type="ARBA" id="ARBA00022670"/>
    </source>
</evidence>
<evidence type="ECO:0000256" key="10">
    <source>
        <dbReference type="SAM" id="MobiDB-lite"/>
    </source>
</evidence>
<keyword evidence="13" id="KW-1185">Reference proteome</keyword>
<dbReference type="InterPro" id="IPR003111">
    <property type="entry name" value="Lon_prtase_N"/>
</dbReference>
<evidence type="ECO:0000256" key="3">
    <source>
        <dbReference type="ARBA" id="ARBA00022801"/>
    </source>
</evidence>
<evidence type="ECO:0000256" key="8">
    <source>
        <dbReference type="PIRSR" id="PIRSR001174-2"/>
    </source>
</evidence>
<name>A0A8C9GL94_9PRIM</name>
<dbReference type="GO" id="GO:0005524">
    <property type="term" value="F:ATP binding"/>
    <property type="evidence" value="ECO:0007669"/>
    <property type="project" value="UniProtKB-KW"/>
</dbReference>
<dbReference type="Pfam" id="PF00004">
    <property type="entry name" value="AAA"/>
    <property type="match status" value="1"/>
</dbReference>
<dbReference type="PROSITE" id="PS51786">
    <property type="entry name" value="LON_PROTEOLYTIC"/>
    <property type="match status" value="1"/>
</dbReference>
<dbReference type="Gene3D" id="3.40.50.300">
    <property type="entry name" value="P-loop containing nucleotide triphosphate hydrolases"/>
    <property type="match status" value="1"/>
</dbReference>